<organism evidence="1">
    <name type="scientific">Rhizophora mucronata</name>
    <name type="common">Asiatic mangrove</name>
    <dbReference type="NCBI Taxonomy" id="61149"/>
    <lineage>
        <taxon>Eukaryota</taxon>
        <taxon>Viridiplantae</taxon>
        <taxon>Streptophyta</taxon>
        <taxon>Embryophyta</taxon>
        <taxon>Tracheophyta</taxon>
        <taxon>Spermatophyta</taxon>
        <taxon>Magnoliopsida</taxon>
        <taxon>eudicotyledons</taxon>
        <taxon>Gunneridae</taxon>
        <taxon>Pentapetalae</taxon>
        <taxon>rosids</taxon>
        <taxon>fabids</taxon>
        <taxon>Malpighiales</taxon>
        <taxon>Rhizophoraceae</taxon>
        <taxon>Rhizophora</taxon>
    </lineage>
</organism>
<sequence>MFEYTLRPAHKPLITI</sequence>
<protein>
    <submittedName>
        <fullName evidence="1">Uncharacterized protein</fullName>
    </submittedName>
</protein>
<proteinExistence type="predicted"/>
<accession>A0A2P2P6G6</accession>
<dbReference type="AlphaFoldDB" id="A0A2P2P6G6"/>
<evidence type="ECO:0000313" key="1">
    <source>
        <dbReference type="EMBL" id="MBX50335.1"/>
    </source>
</evidence>
<dbReference type="EMBL" id="GGEC01069851">
    <property type="protein sequence ID" value="MBX50335.1"/>
    <property type="molecule type" value="Transcribed_RNA"/>
</dbReference>
<name>A0A2P2P6G6_RHIMU</name>
<reference evidence="1" key="1">
    <citation type="submission" date="2018-02" db="EMBL/GenBank/DDBJ databases">
        <title>Rhizophora mucronata_Transcriptome.</title>
        <authorList>
            <person name="Meera S.P."/>
            <person name="Sreeshan A."/>
            <person name="Augustine A."/>
        </authorList>
    </citation>
    <scope>NUCLEOTIDE SEQUENCE</scope>
    <source>
        <tissue evidence="1">Leaf</tissue>
    </source>
</reference>